<evidence type="ECO:0000313" key="2">
    <source>
        <dbReference type="EMBL" id="NMV40270.1"/>
    </source>
</evidence>
<feature type="region of interest" description="Disordered" evidence="1">
    <location>
        <begin position="13"/>
        <end position="32"/>
    </location>
</feature>
<dbReference type="Proteomes" id="UP000575469">
    <property type="component" value="Unassembled WGS sequence"/>
</dbReference>
<protein>
    <submittedName>
        <fullName evidence="2">Uncharacterized protein</fullName>
    </submittedName>
</protein>
<reference evidence="2 3" key="1">
    <citation type="submission" date="2020-04" db="EMBL/GenBank/DDBJ databases">
        <title>Ralstonia insidiosa genome sequencing and assembly.</title>
        <authorList>
            <person name="Martins R.C.R."/>
            <person name="Perdigao-Neto L.V."/>
            <person name="Levin A.S.S."/>
            <person name="Costa S.F."/>
        </authorList>
    </citation>
    <scope>NUCLEOTIDE SEQUENCE [LARGE SCALE GENOMIC DNA]</scope>
    <source>
        <strain evidence="2 3">5047</strain>
    </source>
</reference>
<gene>
    <name evidence="2" type="ORF">HGR00_20365</name>
</gene>
<organism evidence="2 3">
    <name type="scientific">Ralstonia insidiosa</name>
    <dbReference type="NCBI Taxonomy" id="190721"/>
    <lineage>
        <taxon>Bacteria</taxon>
        <taxon>Pseudomonadati</taxon>
        <taxon>Pseudomonadota</taxon>
        <taxon>Betaproteobacteria</taxon>
        <taxon>Burkholderiales</taxon>
        <taxon>Burkholderiaceae</taxon>
        <taxon>Ralstonia</taxon>
    </lineage>
</organism>
<name>A0A848P3N5_9RALS</name>
<dbReference type="AlphaFoldDB" id="A0A848P3N5"/>
<evidence type="ECO:0000313" key="3">
    <source>
        <dbReference type="Proteomes" id="UP000575469"/>
    </source>
</evidence>
<dbReference type="RefSeq" id="WP_169341041.1">
    <property type="nucleotide sequence ID" value="NZ_JABBZM010000020.1"/>
</dbReference>
<proteinExistence type="predicted"/>
<dbReference type="EMBL" id="JABBZM010000020">
    <property type="protein sequence ID" value="NMV40270.1"/>
    <property type="molecule type" value="Genomic_DNA"/>
</dbReference>
<comment type="caution">
    <text evidence="2">The sequence shown here is derived from an EMBL/GenBank/DDBJ whole genome shotgun (WGS) entry which is preliminary data.</text>
</comment>
<sequence length="102" mass="10820">MSAIIAVSEIEKKAEQHSSSATAPICAQSGQESKVGAEEKQGAHYSRGVCRANAGGCASRCRKWTSRNKKAQQLLGLMSLIDKGISGRGERIRTSGLYVPNA</sequence>
<accession>A0A848P3N5</accession>
<evidence type="ECO:0000256" key="1">
    <source>
        <dbReference type="SAM" id="MobiDB-lite"/>
    </source>
</evidence>
<feature type="compositionally biased region" description="Polar residues" evidence="1">
    <location>
        <begin position="17"/>
        <end position="32"/>
    </location>
</feature>